<keyword evidence="2" id="KW-1185">Reference proteome</keyword>
<dbReference type="AlphaFoldDB" id="A0A7M2WQN8"/>
<dbReference type="EMBL" id="CP063458">
    <property type="protein sequence ID" value="QOV87786.1"/>
    <property type="molecule type" value="Genomic_DNA"/>
</dbReference>
<gene>
    <name evidence="1" type="ORF">IPV69_16015</name>
</gene>
<evidence type="ECO:0000313" key="1">
    <source>
        <dbReference type="EMBL" id="QOV87786.1"/>
    </source>
</evidence>
<sequence>MDVFWSTVYPVEVYADYHMLYKEPRPLIHDLVPSRGPDNPHDFFACPAFHLHMANTFVVRSIVDANVGIHLEGFSALDDKSSLTAQLFSYMHPTRKGFRTILFDHRMLFFCAKPLVLATYPAFMHRSEVQTKLHYVPAAYDISKWLRPLQGTFEVSEDTRSISIREEDPLYYIKFETTEKVRLRRFQMVPELHAITHGCVHYKLFRQRSTLERVYAAFTGSHLDRRVLKLITENLLD</sequence>
<dbReference type="RefSeq" id="WP_206290696.1">
    <property type="nucleotide sequence ID" value="NZ_CP063458.1"/>
</dbReference>
<name>A0A7M2WQN8_9BACT</name>
<reference evidence="1 2" key="1">
    <citation type="submission" date="2020-10" db="EMBL/GenBank/DDBJ databases">
        <title>Wide distribution of Phycisphaera-like planctomycetes from WD2101 soil group in peatlands and genome analysis of the first cultivated representative.</title>
        <authorList>
            <person name="Dedysh S.N."/>
            <person name="Beletsky A.V."/>
            <person name="Ivanova A."/>
            <person name="Kulichevskaya I.S."/>
            <person name="Suzina N.E."/>
            <person name="Philippov D.A."/>
            <person name="Rakitin A.L."/>
            <person name="Mardanov A.V."/>
            <person name="Ravin N.V."/>
        </authorList>
    </citation>
    <scope>NUCLEOTIDE SEQUENCE [LARGE SCALE GENOMIC DNA]</scope>
    <source>
        <strain evidence="1 2">M1803</strain>
    </source>
</reference>
<evidence type="ECO:0000313" key="2">
    <source>
        <dbReference type="Proteomes" id="UP000593765"/>
    </source>
</evidence>
<organism evidence="1 2">
    <name type="scientific">Humisphaera borealis</name>
    <dbReference type="NCBI Taxonomy" id="2807512"/>
    <lineage>
        <taxon>Bacteria</taxon>
        <taxon>Pseudomonadati</taxon>
        <taxon>Planctomycetota</taxon>
        <taxon>Phycisphaerae</taxon>
        <taxon>Tepidisphaerales</taxon>
        <taxon>Tepidisphaeraceae</taxon>
        <taxon>Humisphaera</taxon>
    </lineage>
</organism>
<dbReference type="Proteomes" id="UP000593765">
    <property type="component" value="Chromosome"/>
</dbReference>
<dbReference type="KEGG" id="hbs:IPV69_16015"/>
<accession>A0A7M2WQN8</accession>
<protein>
    <submittedName>
        <fullName evidence="1">Uncharacterized protein</fullName>
    </submittedName>
</protein>
<proteinExistence type="predicted"/>